<keyword evidence="1" id="KW-0175">Coiled coil</keyword>
<dbReference type="RefSeq" id="WP_102842682.1">
    <property type="nucleotide sequence ID" value="NZ_PDZR01000003.1"/>
</dbReference>
<proteinExistence type="predicted"/>
<evidence type="ECO:0000313" key="3">
    <source>
        <dbReference type="Proteomes" id="UP000236286"/>
    </source>
</evidence>
<gene>
    <name evidence="2" type="ORF">CR492_05215</name>
</gene>
<feature type="coiled-coil region" evidence="1">
    <location>
        <begin position="78"/>
        <end position="105"/>
    </location>
</feature>
<reference evidence="2 3" key="1">
    <citation type="submission" date="2017-10" db="EMBL/GenBank/DDBJ databases">
        <title>Genome announcement of Methylocella silvestris TVC from permafrost.</title>
        <authorList>
            <person name="Wang J."/>
            <person name="Geng K."/>
            <person name="Ul-Haque F."/>
            <person name="Crombie A.T."/>
            <person name="Street L.E."/>
            <person name="Wookey P.A."/>
            <person name="Murrell J.C."/>
            <person name="Pratscher J."/>
        </authorList>
    </citation>
    <scope>NUCLEOTIDE SEQUENCE [LARGE SCALE GENOMIC DNA]</scope>
    <source>
        <strain evidence="2 3">TVC</strain>
    </source>
</reference>
<accession>A0A2J7TJZ8</accession>
<evidence type="ECO:0000313" key="2">
    <source>
        <dbReference type="EMBL" id="PNG27091.1"/>
    </source>
</evidence>
<sequence length="474" mass="49911">MITGQQALWRLEQATAAVRAEETQSANALAAADGELAALRSARTALLRQLAGARLDAMQSEKIAGDLASAEQSALKLLQDGRAALEQLMAKIAAAQAARMAAEGARRAKADEAAEILNALEDLQAGVEAKVRASGDWIASKEAVDRAQKIFAAAESKAASAAEDSAAKAKPYEDDPLFMYLWSRGFGTSAYRAGLITRFIDEKVSQLVGFQIARPNYAMLKEIPARLRQHAERCRIAVDEERRKQAAIEAAGLDAAGAKPLNERLDAARLALSEADGRLKAADAALQRLDAEHDRALKSAAQTTGAKAVALVSEADARASIAELYRKAAMTMSPADDSLVRQIEAGDKTLAAAERRRVDLLGKAQAIAQRRHEIETERARFYRRGYDNPMGGFSNEPQISDALGGFLKGAITGAVLGQVFQGGFQERDRRADSGFGGDGGFNFPGGAGGGWIDSGGGGGGGFGGDDGFSTGGGF</sequence>
<protein>
    <submittedName>
        <fullName evidence="2">Uncharacterized protein</fullName>
    </submittedName>
</protein>
<dbReference type="AlphaFoldDB" id="A0A2J7TJZ8"/>
<evidence type="ECO:0000256" key="1">
    <source>
        <dbReference type="SAM" id="Coils"/>
    </source>
</evidence>
<organism evidence="2 3">
    <name type="scientific">Methylocella silvestris</name>
    <dbReference type="NCBI Taxonomy" id="199596"/>
    <lineage>
        <taxon>Bacteria</taxon>
        <taxon>Pseudomonadati</taxon>
        <taxon>Pseudomonadota</taxon>
        <taxon>Alphaproteobacteria</taxon>
        <taxon>Hyphomicrobiales</taxon>
        <taxon>Beijerinckiaceae</taxon>
        <taxon>Methylocella</taxon>
    </lineage>
</organism>
<dbReference type="OrthoDB" id="274366at2"/>
<comment type="caution">
    <text evidence="2">The sequence shown here is derived from an EMBL/GenBank/DDBJ whole genome shotgun (WGS) entry which is preliminary data.</text>
</comment>
<feature type="coiled-coil region" evidence="1">
    <location>
        <begin position="272"/>
        <end position="299"/>
    </location>
</feature>
<dbReference type="EMBL" id="PDZR01000003">
    <property type="protein sequence ID" value="PNG27091.1"/>
    <property type="molecule type" value="Genomic_DNA"/>
</dbReference>
<dbReference type="Proteomes" id="UP000236286">
    <property type="component" value="Unassembled WGS sequence"/>
</dbReference>
<name>A0A2J7TJZ8_METSI</name>